<dbReference type="EC" id="2.1.1.228" evidence="5"/>
<evidence type="ECO:0000256" key="7">
    <source>
        <dbReference type="ARBA" id="ARBA00022490"/>
    </source>
</evidence>
<dbReference type="EMBL" id="SNRY01001638">
    <property type="protein sequence ID" value="KAA6329501.1"/>
    <property type="molecule type" value="Genomic_DNA"/>
</dbReference>
<feature type="domain" description="tRNA methyltransferase TRMD/TRM10-type" evidence="15">
    <location>
        <begin position="1"/>
        <end position="224"/>
    </location>
</feature>
<comment type="subunit">
    <text evidence="4">Homodimer.</text>
</comment>
<dbReference type="Pfam" id="PF01746">
    <property type="entry name" value="tRNA_m1G_MT"/>
    <property type="match status" value="1"/>
</dbReference>
<comment type="catalytic activity">
    <reaction evidence="14">
        <text>guanosine(37) in tRNA + S-adenosyl-L-methionine = N(1)-methylguanosine(37) in tRNA + S-adenosyl-L-homocysteine + H(+)</text>
        <dbReference type="Rhea" id="RHEA:36899"/>
        <dbReference type="Rhea" id="RHEA-COMP:10145"/>
        <dbReference type="Rhea" id="RHEA-COMP:10147"/>
        <dbReference type="ChEBI" id="CHEBI:15378"/>
        <dbReference type="ChEBI" id="CHEBI:57856"/>
        <dbReference type="ChEBI" id="CHEBI:59789"/>
        <dbReference type="ChEBI" id="CHEBI:73542"/>
        <dbReference type="ChEBI" id="CHEBI:74269"/>
        <dbReference type="EC" id="2.1.1.228"/>
    </reaction>
</comment>
<dbReference type="InterPro" id="IPR029028">
    <property type="entry name" value="Alpha/beta_knot_MTases"/>
</dbReference>
<dbReference type="NCBIfam" id="NF000648">
    <property type="entry name" value="PRK00026.1"/>
    <property type="match status" value="1"/>
</dbReference>
<evidence type="ECO:0000256" key="10">
    <source>
        <dbReference type="ARBA" id="ARBA00022691"/>
    </source>
</evidence>
<protein>
    <recommendedName>
        <fullName evidence="6">tRNA (guanine-N(1)-)-methyltransferase</fullName>
        <ecNumber evidence="5">2.1.1.228</ecNumber>
    </recommendedName>
    <alternativeName>
        <fullName evidence="12">M1G-methyltransferase</fullName>
    </alternativeName>
    <alternativeName>
        <fullName evidence="13">tRNA [GM37] methyltransferase</fullName>
    </alternativeName>
</protein>
<dbReference type="GO" id="GO:0052906">
    <property type="term" value="F:tRNA (guanine(37)-N1)-methyltransferase activity"/>
    <property type="evidence" value="ECO:0007669"/>
    <property type="project" value="UniProtKB-EC"/>
</dbReference>
<dbReference type="SUPFAM" id="SSF75217">
    <property type="entry name" value="alpha/beta knot"/>
    <property type="match status" value="1"/>
</dbReference>
<evidence type="ECO:0000259" key="15">
    <source>
        <dbReference type="Pfam" id="PF01746"/>
    </source>
</evidence>
<dbReference type="PANTHER" id="PTHR46417:SF1">
    <property type="entry name" value="TRNA (GUANINE-N(1)-)-METHYLTRANSFERASE"/>
    <property type="match status" value="1"/>
</dbReference>
<keyword evidence="9 16" id="KW-0808">Transferase</keyword>
<dbReference type="PIRSF" id="PIRSF000386">
    <property type="entry name" value="tRNA_mtase"/>
    <property type="match status" value="1"/>
</dbReference>
<dbReference type="InterPro" id="IPR023148">
    <property type="entry name" value="tRNA_m1G_MeTrfase_C_sf"/>
</dbReference>
<dbReference type="PANTHER" id="PTHR46417">
    <property type="entry name" value="TRNA (GUANINE-N(1)-)-METHYLTRANSFERASE"/>
    <property type="match status" value="1"/>
</dbReference>
<evidence type="ECO:0000256" key="9">
    <source>
        <dbReference type="ARBA" id="ARBA00022679"/>
    </source>
</evidence>
<dbReference type="FunFam" id="3.40.1280.10:FF:000001">
    <property type="entry name" value="tRNA (guanine-N(1)-)-methyltransferase"/>
    <property type="match status" value="1"/>
</dbReference>
<dbReference type="HAMAP" id="MF_00605">
    <property type="entry name" value="TrmD"/>
    <property type="match status" value="1"/>
</dbReference>
<dbReference type="GO" id="GO:0002939">
    <property type="term" value="P:tRNA N1-guanine methylation"/>
    <property type="evidence" value="ECO:0007669"/>
    <property type="project" value="TreeGrafter"/>
</dbReference>
<evidence type="ECO:0000256" key="5">
    <source>
        <dbReference type="ARBA" id="ARBA00012807"/>
    </source>
</evidence>
<evidence type="ECO:0000256" key="2">
    <source>
        <dbReference type="ARBA" id="ARBA00004496"/>
    </source>
</evidence>
<dbReference type="InterPro" id="IPR016009">
    <property type="entry name" value="tRNA_MeTrfase_TRMD/TRM10"/>
</dbReference>
<evidence type="ECO:0000256" key="11">
    <source>
        <dbReference type="ARBA" id="ARBA00022694"/>
    </source>
</evidence>
<evidence type="ECO:0000256" key="14">
    <source>
        <dbReference type="ARBA" id="ARBA00047783"/>
    </source>
</evidence>
<dbReference type="AlphaFoldDB" id="A0A5J4R954"/>
<name>A0A5J4R954_9ZZZZ</name>
<sequence>MRIDIITVLPEMIEGFFNYSIMKRAQIKGLVEIFIHNLRDYTEDKYRKVDDYPFGGFAGMVMKIEPVERCINILKAEREYDEIIFTTPDGEQFTQATANTLSLSKNLIILCGHFKGIDYRIREYFITKEISIGDYVLTGGELAAAVMTDAIVRIVPGVISDGQSALSDSFQDDLLAAPVYTRPADYKGWKVPDVLLSGHEAKIKEWEMQQSLERTKKLRPDLLKT</sequence>
<evidence type="ECO:0000256" key="13">
    <source>
        <dbReference type="ARBA" id="ARBA00033392"/>
    </source>
</evidence>
<evidence type="ECO:0000256" key="4">
    <source>
        <dbReference type="ARBA" id="ARBA00011738"/>
    </source>
</evidence>
<comment type="subcellular location">
    <subcellularLocation>
        <location evidence="2">Cytoplasm</location>
    </subcellularLocation>
</comment>
<evidence type="ECO:0000256" key="6">
    <source>
        <dbReference type="ARBA" id="ARBA00014679"/>
    </source>
</evidence>
<evidence type="ECO:0000256" key="8">
    <source>
        <dbReference type="ARBA" id="ARBA00022603"/>
    </source>
</evidence>
<dbReference type="InterPro" id="IPR029026">
    <property type="entry name" value="tRNA_m1G_MTases_N"/>
</dbReference>
<organism evidence="16">
    <name type="scientific">termite gut metagenome</name>
    <dbReference type="NCBI Taxonomy" id="433724"/>
    <lineage>
        <taxon>unclassified sequences</taxon>
        <taxon>metagenomes</taxon>
        <taxon>organismal metagenomes</taxon>
    </lineage>
</organism>
<dbReference type="Gene3D" id="1.10.1270.20">
    <property type="entry name" value="tRNA(m1g37)methyltransferase, domain 2"/>
    <property type="match status" value="1"/>
</dbReference>
<comment type="caution">
    <text evidence="16">The sequence shown here is derived from an EMBL/GenBank/DDBJ whole genome shotgun (WGS) entry which is preliminary data.</text>
</comment>
<dbReference type="Gene3D" id="3.40.1280.10">
    <property type="match status" value="1"/>
</dbReference>
<evidence type="ECO:0000256" key="3">
    <source>
        <dbReference type="ARBA" id="ARBA00007630"/>
    </source>
</evidence>
<evidence type="ECO:0000256" key="1">
    <source>
        <dbReference type="ARBA" id="ARBA00002634"/>
    </source>
</evidence>
<comment type="function">
    <text evidence="1">Specifically methylates guanosine-37 in various tRNAs.</text>
</comment>
<evidence type="ECO:0000313" key="16">
    <source>
        <dbReference type="EMBL" id="KAA6329501.1"/>
    </source>
</evidence>
<reference evidence="16" key="1">
    <citation type="submission" date="2019-03" db="EMBL/GenBank/DDBJ databases">
        <title>Single cell metagenomics reveals metabolic interactions within the superorganism composed of flagellate Streblomastix strix and complex community of Bacteroidetes bacteria on its surface.</title>
        <authorList>
            <person name="Treitli S.C."/>
            <person name="Kolisko M."/>
            <person name="Husnik F."/>
            <person name="Keeling P."/>
            <person name="Hampl V."/>
        </authorList>
    </citation>
    <scope>NUCLEOTIDE SEQUENCE</scope>
    <source>
        <strain evidence="16">STM</strain>
    </source>
</reference>
<comment type="similarity">
    <text evidence="3">Belongs to the RNA methyltransferase TrmD family.</text>
</comment>
<dbReference type="CDD" id="cd18080">
    <property type="entry name" value="TrmD-like"/>
    <property type="match status" value="1"/>
</dbReference>
<dbReference type="NCBIfam" id="TIGR00088">
    <property type="entry name" value="trmD"/>
    <property type="match status" value="1"/>
</dbReference>
<keyword evidence="11" id="KW-0819">tRNA processing</keyword>
<proteinExistence type="inferred from homology"/>
<dbReference type="InterPro" id="IPR002649">
    <property type="entry name" value="tRNA_m1G_MeTrfase_TrmD"/>
</dbReference>
<evidence type="ECO:0000256" key="12">
    <source>
        <dbReference type="ARBA" id="ARBA00029736"/>
    </source>
</evidence>
<keyword evidence="8 16" id="KW-0489">Methyltransferase</keyword>
<keyword evidence="7" id="KW-0963">Cytoplasm</keyword>
<gene>
    <name evidence="16" type="ORF">EZS27_021693</name>
</gene>
<accession>A0A5J4R954</accession>
<dbReference type="GO" id="GO:0005829">
    <property type="term" value="C:cytosol"/>
    <property type="evidence" value="ECO:0007669"/>
    <property type="project" value="TreeGrafter"/>
</dbReference>
<keyword evidence="10" id="KW-0949">S-adenosyl-L-methionine</keyword>